<geneLocation type="mitochondrion" evidence="6"/>
<gene>
    <name evidence="5" type="ORF">PBRA_005669</name>
    <name evidence="6" type="ORF">PLBR_LOCUS8261</name>
</gene>
<accession>A0A0G4IPC8</accession>
<dbReference type="OMA" id="SREYLQM"/>
<reference evidence="5 7" key="1">
    <citation type="submission" date="2015-02" db="EMBL/GenBank/DDBJ databases">
        <authorList>
            <person name="Chooi Y.-H."/>
        </authorList>
    </citation>
    <scope>NUCLEOTIDE SEQUENCE [LARGE SCALE GENOMIC DNA]</scope>
    <source>
        <strain evidence="5">E3</strain>
    </source>
</reference>
<dbReference type="EMBL" id="CDSF01000078">
    <property type="protein sequence ID" value="CEO97065.1"/>
    <property type="molecule type" value="Genomic_DNA"/>
</dbReference>
<feature type="active site" description="Charge relay system" evidence="2">
    <location>
        <position position="332"/>
    </location>
</feature>
<evidence type="ECO:0000256" key="2">
    <source>
        <dbReference type="PIRSR" id="PIRSR005211-1"/>
    </source>
</evidence>
<evidence type="ECO:0000313" key="8">
    <source>
        <dbReference type="Proteomes" id="UP000290189"/>
    </source>
</evidence>
<comment type="similarity">
    <text evidence="1">Belongs to the AB hydrolase superfamily. AB hydrolase 4 family.</text>
</comment>
<reference evidence="6 8" key="2">
    <citation type="submission" date="2018-03" db="EMBL/GenBank/DDBJ databases">
        <authorList>
            <person name="Fogelqvist J."/>
        </authorList>
    </citation>
    <scope>NUCLEOTIDE SEQUENCE [LARGE SCALE GENOMIC DNA]</scope>
</reference>
<keyword evidence="3" id="KW-0812">Transmembrane</keyword>
<sequence length="405" mass="44703">MGVNVVLVTSAVAAVAFGVFLRRRRRTERNAVVYCGTARNARIMGKCPALHDVYEVPALLSNGIIHTMVTAIRRMPPEHDVKHKRVRVPVDAVDDVPIFVDFVLPHDGPDMPDRRKPMILMLHGLNGCSNAVYIHWMNWAAHQHGYTCCCLNNRGSGGTVLASPRGYNAAHTGDVRRAVDWLREEVLDPDTPLFMIGFSLGAGILVKYLSEESTRAIGKVHGAVALCASFNMHKSSVQLERPFSVKKVIINRYLARGLVQYARRHHHVLQMGETLINWKAVFRATTVRQFDTELVVPIFGFRDVVHYYDECSTDSRIHAVGVPLLCVNADDDPICPSHGIPVDVFASGTNENLFLTVVPSGGHVGFLHSAFDLGHSFMERASLQFINAVCDEATLSKSGADLFAA</sequence>
<dbReference type="InterPro" id="IPR029058">
    <property type="entry name" value="AB_hydrolase_fold"/>
</dbReference>
<dbReference type="Gene3D" id="3.40.50.1820">
    <property type="entry name" value="alpha/beta hydrolase"/>
    <property type="match status" value="1"/>
</dbReference>
<proteinExistence type="inferred from homology"/>
<evidence type="ECO:0000256" key="1">
    <source>
        <dbReference type="ARBA" id="ARBA00010884"/>
    </source>
</evidence>
<dbReference type="PIRSF" id="PIRSF005211">
    <property type="entry name" value="Ab_hydro_YheT"/>
    <property type="match status" value="1"/>
</dbReference>
<evidence type="ECO:0000313" key="6">
    <source>
        <dbReference type="EMBL" id="SPR01046.1"/>
    </source>
</evidence>
<keyword evidence="6" id="KW-0496">Mitochondrion</keyword>
<dbReference type="InterPro" id="IPR012020">
    <property type="entry name" value="ABHD4"/>
</dbReference>
<feature type="domain" description="AB hydrolase-1" evidence="4">
    <location>
        <begin position="117"/>
        <end position="367"/>
    </location>
</feature>
<feature type="active site" description="Charge relay system" evidence="2">
    <location>
        <position position="363"/>
    </location>
</feature>
<dbReference type="OrthoDB" id="247542at2759"/>
<dbReference type="AlphaFoldDB" id="A0A0G4IPC8"/>
<dbReference type="PANTHER" id="PTHR10794:SF63">
    <property type="entry name" value="ALPHA_BETA HYDROLASE 1, ISOFORM A"/>
    <property type="match status" value="1"/>
</dbReference>
<keyword evidence="3" id="KW-0472">Membrane</keyword>
<feature type="transmembrane region" description="Helical" evidence="3">
    <location>
        <begin position="6"/>
        <end position="21"/>
    </location>
</feature>
<dbReference type="Pfam" id="PF00561">
    <property type="entry name" value="Abhydrolase_1"/>
    <property type="match status" value="1"/>
</dbReference>
<dbReference type="EMBL" id="OVEO01000016">
    <property type="protein sequence ID" value="SPR01046.1"/>
    <property type="molecule type" value="Genomic_DNA"/>
</dbReference>
<dbReference type="STRING" id="37360.A0A0G4IPC8"/>
<evidence type="ECO:0000256" key="3">
    <source>
        <dbReference type="SAM" id="Phobius"/>
    </source>
</evidence>
<evidence type="ECO:0000313" key="5">
    <source>
        <dbReference type="EMBL" id="CEO97065.1"/>
    </source>
</evidence>
<name>A0A0G4IPC8_PLABS</name>
<dbReference type="SUPFAM" id="SSF53474">
    <property type="entry name" value="alpha/beta-Hydrolases"/>
    <property type="match status" value="1"/>
</dbReference>
<keyword evidence="7" id="KW-1185">Reference proteome</keyword>
<dbReference type="Proteomes" id="UP000290189">
    <property type="component" value="Unassembled WGS sequence"/>
</dbReference>
<dbReference type="PANTHER" id="PTHR10794">
    <property type="entry name" value="ABHYDROLASE DOMAIN-CONTAINING PROTEIN"/>
    <property type="match status" value="1"/>
</dbReference>
<evidence type="ECO:0000313" key="7">
    <source>
        <dbReference type="Proteomes" id="UP000039324"/>
    </source>
</evidence>
<dbReference type="InterPro" id="IPR050960">
    <property type="entry name" value="AB_hydrolase_4_sf"/>
</dbReference>
<dbReference type="GO" id="GO:0034338">
    <property type="term" value="F:short-chain carboxylesterase activity"/>
    <property type="evidence" value="ECO:0007669"/>
    <property type="project" value="TreeGrafter"/>
</dbReference>
<protein>
    <recommendedName>
        <fullName evidence="4">AB hydrolase-1 domain-containing protein</fullName>
    </recommendedName>
</protein>
<feature type="active site" description="Charge relay system" evidence="2">
    <location>
        <position position="199"/>
    </location>
</feature>
<evidence type="ECO:0000259" key="4">
    <source>
        <dbReference type="Pfam" id="PF00561"/>
    </source>
</evidence>
<keyword evidence="3" id="KW-1133">Transmembrane helix</keyword>
<dbReference type="InterPro" id="IPR000073">
    <property type="entry name" value="AB_hydrolase_1"/>
</dbReference>
<dbReference type="GO" id="GO:0047372">
    <property type="term" value="F:monoacylglycerol lipase activity"/>
    <property type="evidence" value="ECO:0007669"/>
    <property type="project" value="TreeGrafter"/>
</dbReference>
<dbReference type="Proteomes" id="UP000039324">
    <property type="component" value="Unassembled WGS sequence"/>
</dbReference>
<organism evidence="5 7">
    <name type="scientific">Plasmodiophora brassicae</name>
    <name type="common">Clubroot disease agent</name>
    <dbReference type="NCBI Taxonomy" id="37360"/>
    <lineage>
        <taxon>Eukaryota</taxon>
        <taxon>Sar</taxon>
        <taxon>Rhizaria</taxon>
        <taxon>Endomyxa</taxon>
        <taxon>Phytomyxea</taxon>
        <taxon>Plasmodiophorida</taxon>
        <taxon>Plasmodiophoridae</taxon>
        <taxon>Plasmodiophora</taxon>
    </lineage>
</organism>